<dbReference type="InterPro" id="IPR026956">
    <property type="entry name" value="D-ser_dehydrat-like_dom"/>
</dbReference>
<dbReference type="Gene3D" id="3.20.20.10">
    <property type="entry name" value="Alanine racemase"/>
    <property type="match status" value="1"/>
</dbReference>
<dbReference type="InterPro" id="IPR001608">
    <property type="entry name" value="Ala_racemase_N"/>
</dbReference>
<dbReference type="Gene3D" id="2.40.37.20">
    <property type="entry name" value="D-serine dehydratase-like domain"/>
    <property type="match status" value="1"/>
</dbReference>
<comment type="caution">
    <text evidence="4">The sequence shown here is derived from an EMBL/GenBank/DDBJ whole genome shotgun (WGS) entry which is preliminary data.</text>
</comment>
<evidence type="ECO:0000313" key="4">
    <source>
        <dbReference type="EMBL" id="MFC4095407.1"/>
    </source>
</evidence>
<gene>
    <name evidence="4" type="ORF">ACFOUT_05955</name>
</gene>
<dbReference type="Pfam" id="PF14031">
    <property type="entry name" value="D-ser_dehydrat"/>
    <property type="match status" value="1"/>
</dbReference>
<dbReference type="InterPro" id="IPR051466">
    <property type="entry name" value="D-amino_acid_metab_enzyme"/>
</dbReference>
<evidence type="ECO:0000313" key="5">
    <source>
        <dbReference type="Proteomes" id="UP001595814"/>
    </source>
</evidence>
<reference evidence="5" key="1">
    <citation type="journal article" date="2019" name="Int. J. Syst. Evol. Microbiol.">
        <title>The Global Catalogue of Microorganisms (GCM) 10K type strain sequencing project: providing services to taxonomists for standard genome sequencing and annotation.</title>
        <authorList>
            <consortium name="The Broad Institute Genomics Platform"/>
            <consortium name="The Broad Institute Genome Sequencing Center for Infectious Disease"/>
            <person name="Wu L."/>
            <person name="Ma J."/>
        </authorList>
    </citation>
    <scope>NUCLEOTIDE SEQUENCE [LARGE SCALE GENOMIC DNA]</scope>
    <source>
        <strain evidence="5">CECT 7477</strain>
    </source>
</reference>
<name>A0ABV8JQR1_9FLAO</name>
<organism evidence="4 5">
    <name type="scientific">Euzebyella saccharophila</name>
    <dbReference type="NCBI Taxonomy" id="679664"/>
    <lineage>
        <taxon>Bacteria</taxon>
        <taxon>Pseudomonadati</taxon>
        <taxon>Bacteroidota</taxon>
        <taxon>Flavobacteriia</taxon>
        <taxon>Flavobacteriales</taxon>
        <taxon>Flavobacteriaceae</taxon>
        <taxon>Euzebyella</taxon>
    </lineage>
</organism>
<protein>
    <submittedName>
        <fullName evidence="4">D-TA family PLP-dependent enzyme</fullName>
    </submittedName>
</protein>
<dbReference type="CDD" id="cd06821">
    <property type="entry name" value="PLPDE_III_D-TA"/>
    <property type="match status" value="1"/>
</dbReference>
<comment type="similarity">
    <text evidence="1">Belongs to the DSD1 family.</text>
</comment>
<evidence type="ECO:0000256" key="2">
    <source>
        <dbReference type="ARBA" id="ARBA00023239"/>
    </source>
</evidence>
<feature type="domain" description="D-serine dehydratase-like" evidence="3">
    <location>
        <begin position="262"/>
        <end position="351"/>
    </location>
</feature>
<dbReference type="PANTHER" id="PTHR28004:SF2">
    <property type="entry name" value="D-SERINE DEHYDRATASE"/>
    <property type="match status" value="1"/>
</dbReference>
<dbReference type="Proteomes" id="UP001595814">
    <property type="component" value="Unassembled WGS sequence"/>
</dbReference>
<proteinExistence type="inferred from homology"/>
<keyword evidence="5" id="KW-1185">Reference proteome</keyword>
<dbReference type="InterPro" id="IPR042208">
    <property type="entry name" value="D-ser_dehydrat-like_sf"/>
</dbReference>
<dbReference type="PANTHER" id="PTHR28004">
    <property type="entry name" value="ZGC:162816-RELATED"/>
    <property type="match status" value="1"/>
</dbReference>
<dbReference type="InterPro" id="IPR029066">
    <property type="entry name" value="PLP-binding_barrel"/>
</dbReference>
<dbReference type="SMART" id="SM01119">
    <property type="entry name" value="D-ser_dehydrat"/>
    <property type="match status" value="1"/>
</dbReference>
<accession>A0ABV8JQR1</accession>
<evidence type="ECO:0000259" key="3">
    <source>
        <dbReference type="SMART" id="SM01119"/>
    </source>
</evidence>
<dbReference type="RefSeq" id="WP_192460906.1">
    <property type="nucleotide sequence ID" value="NZ_JACYFJ010000001.1"/>
</dbReference>
<dbReference type="EMBL" id="JBHSAW010000004">
    <property type="protein sequence ID" value="MFC4095407.1"/>
    <property type="molecule type" value="Genomic_DNA"/>
</dbReference>
<keyword evidence="2" id="KW-0456">Lyase</keyword>
<dbReference type="Pfam" id="PF01168">
    <property type="entry name" value="Ala_racemase_N"/>
    <property type="match status" value="1"/>
</dbReference>
<sequence>MILKDWYCLHNPEETITPALLVSPKAIRRNIDLMIEMAGSVKNLRPHIKTHKTAEIINMQLESGIQKFKCATIAEAELLAQNKAKDVLLAMQPVGANIDRFLRLMKTCPQTEFSTLVDHPSILKKISDTADKEKMSVSLWLDINNGMNRTGISPNNHAFKLYKSMTASSRIAVMGLHVYDGHLRNTDFEQRKKDCDRAFQSVMDFKNSLEKEGLAVPSIVAGGSPTFPFHCLREGVETSPGTTLLWDAGYGNSFPEMKFKMAAVLATRVLSKPKEDILCLDLGHKWLAPEMGFPRVQFLNEDSFEQVGQSEEHFVINTNKSEAYQIGDIVYAIPQHICPTVAKYDYLQVVENNEIVGSWKVAARNQSIHI</sequence>
<dbReference type="SUPFAM" id="SSF51419">
    <property type="entry name" value="PLP-binding barrel"/>
    <property type="match status" value="1"/>
</dbReference>
<evidence type="ECO:0000256" key="1">
    <source>
        <dbReference type="ARBA" id="ARBA00005323"/>
    </source>
</evidence>